<sequence length="151" mass="16705">MSSLTKCSHTTSSVPCNPSALNSLPQAVASNAYNSQHSRHRDTHVMSHQHHTTQHTKTTSQYRTVIQTRANSETASQLVGSAVGVTLRWFECRNGNSAAAKASPTLSSPFSLLQLFLHNQKPSRLLLLFWPRSFQRVNVNLHQGRGKNLSS</sequence>
<evidence type="ECO:0000313" key="2">
    <source>
        <dbReference type="EMBL" id="PTB80765.1"/>
    </source>
</evidence>
<proteinExistence type="predicted"/>
<evidence type="ECO:0000256" key="1">
    <source>
        <dbReference type="SAM" id="MobiDB-lite"/>
    </source>
</evidence>
<organism evidence="2 3">
    <name type="scientific">Trichoderma longibrachiatum ATCC 18648</name>
    <dbReference type="NCBI Taxonomy" id="983965"/>
    <lineage>
        <taxon>Eukaryota</taxon>
        <taxon>Fungi</taxon>
        <taxon>Dikarya</taxon>
        <taxon>Ascomycota</taxon>
        <taxon>Pezizomycotina</taxon>
        <taxon>Sordariomycetes</taxon>
        <taxon>Hypocreomycetidae</taxon>
        <taxon>Hypocreales</taxon>
        <taxon>Hypocreaceae</taxon>
        <taxon>Trichoderma</taxon>
    </lineage>
</organism>
<evidence type="ECO:0000313" key="3">
    <source>
        <dbReference type="Proteomes" id="UP000240760"/>
    </source>
</evidence>
<dbReference type="Proteomes" id="UP000240760">
    <property type="component" value="Unassembled WGS sequence"/>
</dbReference>
<feature type="region of interest" description="Disordered" evidence="1">
    <location>
        <begin position="32"/>
        <end position="61"/>
    </location>
</feature>
<gene>
    <name evidence="2" type="ORF">M440DRAFT_1135042</name>
</gene>
<dbReference type="AlphaFoldDB" id="A0A2T4CGR6"/>
<protein>
    <submittedName>
        <fullName evidence="2">Uncharacterized protein</fullName>
    </submittedName>
</protein>
<keyword evidence="3" id="KW-1185">Reference proteome</keyword>
<reference evidence="2 3" key="1">
    <citation type="submission" date="2016-07" db="EMBL/GenBank/DDBJ databases">
        <title>Multiple horizontal gene transfer events from other fungi enriched the ability of initially mycotrophic Trichoderma (Ascomycota) to feed on dead plant biomass.</title>
        <authorList>
            <consortium name="DOE Joint Genome Institute"/>
            <person name="Aerts A."/>
            <person name="Atanasova L."/>
            <person name="Chenthamara K."/>
            <person name="Zhang J."/>
            <person name="Grujic M."/>
            <person name="Henrissat B."/>
            <person name="Kuo A."/>
            <person name="Salamov A."/>
            <person name="Lipzen A."/>
            <person name="Labutti K."/>
            <person name="Barry K."/>
            <person name="Miao Y."/>
            <person name="Rahimi M.J."/>
            <person name="Shen Q."/>
            <person name="Grigoriev I.V."/>
            <person name="Kubicek C.P."/>
            <person name="Druzhinina I.S."/>
        </authorList>
    </citation>
    <scope>NUCLEOTIDE SEQUENCE [LARGE SCALE GENOMIC DNA]</scope>
    <source>
        <strain evidence="2 3">ATCC 18648</strain>
    </source>
</reference>
<accession>A0A2T4CGR6</accession>
<dbReference type="EMBL" id="KZ679127">
    <property type="protein sequence ID" value="PTB80765.1"/>
    <property type="molecule type" value="Genomic_DNA"/>
</dbReference>
<feature type="compositionally biased region" description="Basic residues" evidence="1">
    <location>
        <begin position="37"/>
        <end position="54"/>
    </location>
</feature>
<name>A0A2T4CGR6_TRILO</name>